<reference evidence="2 3" key="1">
    <citation type="journal article" date="2024" name="J Genomics">
        <title>Draft genome sequencing and assembly of Favolaschia claudopus CIRM-BRFM 2984 isolated from oak limbs.</title>
        <authorList>
            <person name="Navarro D."/>
            <person name="Drula E."/>
            <person name="Chaduli D."/>
            <person name="Cazenave R."/>
            <person name="Ahrendt S."/>
            <person name="Wang J."/>
            <person name="Lipzen A."/>
            <person name="Daum C."/>
            <person name="Barry K."/>
            <person name="Grigoriev I.V."/>
            <person name="Favel A."/>
            <person name="Rosso M.N."/>
            <person name="Martin F."/>
        </authorList>
    </citation>
    <scope>NUCLEOTIDE SEQUENCE [LARGE SCALE GENOMIC DNA]</scope>
    <source>
        <strain evidence="2 3">CIRM-BRFM 2984</strain>
    </source>
</reference>
<name>A0AAV9ZLN7_9AGAR</name>
<comment type="caution">
    <text evidence="2">The sequence shown here is derived from an EMBL/GenBank/DDBJ whole genome shotgun (WGS) entry which is preliminary data.</text>
</comment>
<feature type="region of interest" description="Disordered" evidence="1">
    <location>
        <begin position="143"/>
        <end position="168"/>
    </location>
</feature>
<keyword evidence="3" id="KW-1185">Reference proteome</keyword>
<feature type="region of interest" description="Disordered" evidence="1">
    <location>
        <begin position="213"/>
        <end position="247"/>
    </location>
</feature>
<feature type="compositionally biased region" description="Basic and acidic residues" evidence="1">
    <location>
        <begin position="237"/>
        <end position="247"/>
    </location>
</feature>
<dbReference type="AlphaFoldDB" id="A0AAV9ZLN7"/>
<gene>
    <name evidence="2" type="ORF">R3P38DRAFT_2806015</name>
</gene>
<protein>
    <submittedName>
        <fullName evidence="2">Uncharacterized protein</fullName>
    </submittedName>
</protein>
<dbReference type="EMBL" id="JAWWNJ010000133">
    <property type="protein sequence ID" value="KAK6984960.1"/>
    <property type="molecule type" value="Genomic_DNA"/>
</dbReference>
<accession>A0AAV9ZLN7</accession>
<organism evidence="2 3">
    <name type="scientific">Favolaschia claudopus</name>
    <dbReference type="NCBI Taxonomy" id="2862362"/>
    <lineage>
        <taxon>Eukaryota</taxon>
        <taxon>Fungi</taxon>
        <taxon>Dikarya</taxon>
        <taxon>Basidiomycota</taxon>
        <taxon>Agaricomycotina</taxon>
        <taxon>Agaricomycetes</taxon>
        <taxon>Agaricomycetidae</taxon>
        <taxon>Agaricales</taxon>
        <taxon>Marasmiineae</taxon>
        <taxon>Mycenaceae</taxon>
        <taxon>Favolaschia</taxon>
    </lineage>
</organism>
<sequence>MAMDQIEASVKQKLPALRGSSRKHLHPRLQDQIQAVKEPERHEDCCSNFCSFSCSGSFSGMEASQFKIWFSHEFSQHDPKKLVQVRWAAIPQVELIVKSRCTYSIWQRFHMDLSMFCGNLNLLVEEKASENSFHQQYLTERSYRGPKGSAPASKRPNPTSCNKTQAGLRRHDNFSSIGARQRLLIWLNAYSEACPRPLPSRCHIATYTASDQASAKKIHSRGARASGARPSSGNSAKEPHPDGLEVRVKDIVLQSPSRKPREKSRQQHSEIIHIKFRHIIGIGVDHINSYWPNDYRTSTTILVCTLDYEMPLWATFAGGGPNLALDGVNPPGVRRVDAHS</sequence>
<evidence type="ECO:0000313" key="3">
    <source>
        <dbReference type="Proteomes" id="UP001362999"/>
    </source>
</evidence>
<evidence type="ECO:0000256" key="1">
    <source>
        <dbReference type="SAM" id="MobiDB-lite"/>
    </source>
</evidence>
<feature type="compositionally biased region" description="Polar residues" evidence="1">
    <location>
        <begin position="156"/>
        <end position="165"/>
    </location>
</feature>
<evidence type="ECO:0000313" key="2">
    <source>
        <dbReference type="EMBL" id="KAK6984960.1"/>
    </source>
</evidence>
<proteinExistence type="predicted"/>
<dbReference type="Proteomes" id="UP001362999">
    <property type="component" value="Unassembled WGS sequence"/>
</dbReference>